<comment type="caution">
    <text evidence="1">The sequence shown here is derived from an EMBL/GenBank/DDBJ whole genome shotgun (WGS) entry which is preliminary data.</text>
</comment>
<organism evidence="1 2">
    <name type="scientific">Dermacentor silvarum</name>
    <name type="common">Tick</name>
    <dbReference type="NCBI Taxonomy" id="543639"/>
    <lineage>
        <taxon>Eukaryota</taxon>
        <taxon>Metazoa</taxon>
        <taxon>Ecdysozoa</taxon>
        <taxon>Arthropoda</taxon>
        <taxon>Chelicerata</taxon>
        <taxon>Arachnida</taxon>
        <taxon>Acari</taxon>
        <taxon>Parasitiformes</taxon>
        <taxon>Ixodida</taxon>
        <taxon>Ixodoidea</taxon>
        <taxon>Ixodidae</taxon>
        <taxon>Rhipicephalinae</taxon>
        <taxon>Dermacentor</taxon>
    </lineage>
</organism>
<evidence type="ECO:0000313" key="2">
    <source>
        <dbReference type="Proteomes" id="UP000821865"/>
    </source>
</evidence>
<gene>
    <name evidence="1" type="ORF">HPB49_020412</name>
</gene>
<sequence>MSPKQAEATEHFFKKNKSLERPLSPHLSIYAPQMSWVPSLIHRTTGIGMTVCLYGMGVMPFVCSHQFPHYVEALQAMHISPILTFPVKLGLAFALCYHTFNGMRHLAWDLGFGFSLKELYATGYFIIAVSLVAAAVLALK</sequence>
<dbReference type="EMBL" id="CM023475">
    <property type="protein sequence ID" value="KAH7946106.1"/>
    <property type="molecule type" value="Genomic_DNA"/>
</dbReference>
<name>A0ACB8CMF5_DERSI</name>
<protein>
    <submittedName>
        <fullName evidence="1">Uncharacterized protein</fullName>
    </submittedName>
</protein>
<proteinExistence type="predicted"/>
<accession>A0ACB8CMF5</accession>
<keyword evidence="2" id="KW-1185">Reference proteome</keyword>
<dbReference type="Proteomes" id="UP000821865">
    <property type="component" value="Chromosome 6"/>
</dbReference>
<reference evidence="1" key="1">
    <citation type="submission" date="2020-05" db="EMBL/GenBank/DDBJ databases">
        <title>Large-scale comparative analyses of tick genomes elucidate their genetic diversity and vector capacities.</title>
        <authorList>
            <person name="Jia N."/>
            <person name="Wang J."/>
            <person name="Shi W."/>
            <person name="Du L."/>
            <person name="Sun Y."/>
            <person name="Zhan W."/>
            <person name="Jiang J."/>
            <person name="Wang Q."/>
            <person name="Zhang B."/>
            <person name="Ji P."/>
            <person name="Sakyi L.B."/>
            <person name="Cui X."/>
            <person name="Yuan T."/>
            <person name="Jiang B."/>
            <person name="Yang W."/>
            <person name="Lam T.T.-Y."/>
            <person name="Chang Q."/>
            <person name="Ding S."/>
            <person name="Wang X."/>
            <person name="Zhu J."/>
            <person name="Ruan X."/>
            <person name="Zhao L."/>
            <person name="Wei J."/>
            <person name="Que T."/>
            <person name="Du C."/>
            <person name="Cheng J."/>
            <person name="Dai P."/>
            <person name="Han X."/>
            <person name="Huang E."/>
            <person name="Gao Y."/>
            <person name="Liu J."/>
            <person name="Shao H."/>
            <person name="Ye R."/>
            <person name="Li L."/>
            <person name="Wei W."/>
            <person name="Wang X."/>
            <person name="Wang C."/>
            <person name="Yang T."/>
            <person name="Huo Q."/>
            <person name="Li W."/>
            <person name="Guo W."/>
            <person name="Chen H."/>
            <person name="Zhou L."/>
            <person name="Ni X."/>
            <person name="Tian J."/>
            <person name="Zhou Y."/>
            <person name="Sheng Y."/>
            <person name="Liu T."/>
            <person name="Pan Y."/>
            <person name="Xia L."/>
            <person name="Li J."/>
            <person name="Zhao F."/>
            <person name="Cao W."/>
        </authorList>
    </citation>
    <scope>NUCLEOTIDE SEQUENCE</scope>
    <source>
        <strain evidence="1">Dsil-2018</strain>
    </source>
</reference>
<evidence type="ECO:0000313" key="1">
    <source>
        <dbReference type="EMBL" id="KAH7946106.1"/>
    </source>
</evidence>